<comment type="caution">
    <text evidence="2">The sequence shown here is derived from an EMBL/GenBank/DDBJ whole genome shotgun (WGS) entry which is preliminary data.</text>
</comment>
<proteinExistence type="predicted"/>
<feature type="region of interest" description="Disordered" evidence="1">
    <location>
        <begin position="1"/>
        <end position="36"/>
    </location>
</feature>
<evidence type="ECO:0000256" key="1">
    <source>
        <dbReference type="SAM" id="MobiDB-lite"/>
    </source>
</evidence>
<feature type="compositionally biased region" description="Basic and acidic residues" evidence="1">
    <location>
        <begin position="19"/>
        <end position="36"/>
    </location>
</feature>
<organism evidence="2 3">
    <name type="scientific">Clostridium thermobutyricum DSM 4928</name>
    <dbReference type="NCBI Taxonomy" id="1121339"/>
    <lineage>
        <taxon>Bacteria</taxon>
        <taxon>Bacillati</taxon>
        <taxon>Bacillota</taxon>
        <taxon>Clostridia</taxon>
        <taxon>Eubacteriales</taxon>
        <taxon>Clostridiaceae</taxon>
        <taxon>Clostridium</taxon>
    </lineage>
</organism>
<accession>A0A1V4SVT8</accession>
<gene>
    <name evidence="2" type="ORF">CLTHE_19070</name>
</gene>
<evidence type="ECO:0000313" key="2">
    <source>
        <dbReference type="EMBL" id="OPX47344.1"/>
    </source>
</evidence>
<protein>
    <submittedName>
        <fullName evidence="2">Uncharacterized protein</fullName>
    </submittedName>
</protein>
<evidence type="ECO:0000313" key="3">
    <source>
        <dbReference type="Proteomes" id="UP000191448"/>
    </source>
</evidence>
<dbReference type="Proteomes" id="UP000191448">
    <property type="component" value="Unassembled WGS sequence"/>
</dbReference>
<sequence length="36" mass="4265">MSTNGVKKRVISFDYEIPNNKKEKDDSNNNEEKKTY</sequence>
<dbReference type="AlphaFoldDB" id="A0A1V4SVT8"/>
<feature type="compositionally biased region" description="Basic residues" evidence="1">
    <location>
        <begin position="1"/>
        <end position="10"/>
    </location>
</feature>
<dbReference type="EMBL" id="LTAY01000048">
    <property type="protein sequence ID" value="OPX47344.1"/>
    <property type="molecule type" value="Genomic_DNA"/>
</dbReference>
<reference evidence="2 3" key="1">
    <citation type="submission" date="2016-02" db="EMBL/GenBank/DDBJ databases">
        <title>Genome sequence of Clostridium thermobutyricum DSM 4928.</title>
        <authorList>
            <person name="Poehlein A."/>
            <person name="Daniel R."/>
        </authorList>
    </citation>
    <scope>NUCLEOTIDE SEQUENCE [LARGE SCALE GENOMIC DNA]</scope>
    <source>
        <strain evidence="2 3">DSM 4928</strain>
    </source>
</reference>
<name>A0A1V4SVT8_9CLOT</name>